<evidence type="ECO:0000313" key="3">
    <source>
        <dbReference type="Proteomes" id="UP001290455"/>
    </source>
</evidence>
<proteinExistence type="predicted"/>
<dbReference type="InterPro" id="IPR000182">
    <property type="entry name" value="GNAT_dom"/>
</dbReference>
<protein>
    <submittedName>
        <fullName evidence="2">GNAT family N-acetyltransferase</fullName>
    </submittedName>
</protein>
<keyword evidence="3" id="KW-1185">Reference proteome</keyword>
<dbReference type="Pfam" id="PF13673">
    <property type="entry name" value="Acetyltransf_10"/>
    <property type="match status" value="1"/>
</dbReference>
<organism evidence="2 3">
    <name type="scientific">Robertmurraya mangrovi</name>
    <dbReference type="NCBI Taxonomy" id="3098077"/>
    <lineage>
        <taxon>Bacteria</taxon>
        <taxon>Bacillati</taxon>
        <taxon>Bacillota</taxon>
        <taxon>Bacilli</taxon>
        <taxon>Bacillales</taxon>
        <taxon>Bacillaceae</taxon>
        <taxon>Robertmurraya</taxon>
    </lineage>
</organism>
<name>A0ABU5IW90_9BACI</name>
<evidence type="ECO:0000313" key="2">
    <source>
        <dbReference type="EMBL" id="MDZ5471376.1"/>
    </source>
</evidence>
<comment type="caution">
    <text evidence="2">The sequence shown here is derived from an EMBL/GenBank/DDBJ whole genome shotgun (WGS) entry which is preliminary data.</text>
</comment>
<evidence type="ECO:0000259" key="1">
    <source>
        <dbReference type="PROSITE" id="PS51186"/>
    </source>
</evidence>
<sequence length="138" mass="15995">MQIVIAQSNLTRQVESFFKDNMDISNSGIYSQEFLCPLGIRASVRRKQMMVAMKDNAIIGAVRFYEKKTTKNISLYQFAIQKSYRGTGLLKEMLKQINQMPIHAKCPVESDFNQFYRKNGWVLLEEGEVLNEWVLCNS</sequence>
<dbReference type="Proteomes" id="UP001290455">
    <property type="component" value="Unassembled WGS sequence"/>
</dbReference>
<dbReference type="EMBL" id="JAXOFX010000003">
    <property type="protein sequence ID" value="MDZ5471376.1"/>
    <property type="molecule type" value="Genomic_DNA"/>
</dbReference>
<accession>A0ABU5IW90</accession>
<dbReference type="RefSeq" id="WP_322445672.1">
    <property type="nucleotide sequence ID" value="NZ_JAXOFX010000003.1"/>
</dbReference>
<reference evidence="2 3" key="1">
    <citation type="submission" date="2023-11" db="EMBL/GenBank/DDBJ databases">
        <title>Bacillus jintuensis, isolated from a mudflat on the Beibu Gulf coast.</title>
        <authorList>
            <person name="Li M."/>
        </authorList>
    </citation>
    <scope>NUCLEOTIDE SEQUENCE [LARGE SCALE GENOMIC DNA]</scope>
    <source>
        <strain evidence="2 3">31A1R</strain>
    </source>
</reference>
<dbReference type="SUPFAM" id="SSF55729">
    <property type="entry name" value="Acyl-CoA N-acyltransferases (Nat)"/>
    <property type="match status" value="1"/>
</dbReference>
<dbReference type="InterPro" id="IPR016181">
    <property type="entry name" value="Acyl_CoA_acyltransferase"/>
</dbReference>
<dbReference type="Gene3D" id="3.40.630.30">
    <property type="match status" value="1"/>
</dbReference>
<feature type="domain" description="N-acetyltransferase" evidence="1">
    <location>
        <begin position="1"/>
        <end position="138"/>
    </location>
</feature>
<dbReference type="PROSITE" id="PS51186">
    <property type="entry name" value="GNAT"/>
    <property type="match status" value="1"/>
</dbReference>
<gene>
    <name evidence="2" type="ORF">SM124_06410</name>
</gene>